<accession>A0AAU8DV44</accession>
<evidence type="ECO:0000256" key="4">
    <source>
        <dbReference type="ARBA" id="ARBA00022807"/>
    </source>
</evidence>
<keyword evidence="5" id="KW-0732">Signal</keyword>
<dbReference type="PANTHER" id="PTHR47053">
    <property type="entry name" value="MUREIN DD-ENDOPEPTIDASE MEPH-RELATED"/>
    <property type="match status" value="1"/>
</dbReference>
<name>A0AAU8DV44_9ACTN</name>
<feature type="chain" id="PRO_5043482039" evidence="5">
    <location>
        <begin position="21"/>
        <end position="323"/>
    </location>
</feature>
<dbReference type="SUPFAM" id="SSF54001">
    <property type="entry name" value="Cysteine proteinases"/>
    <property type="match status" value="1"/>
</dbReference>
<dbReference type="Pfam" id="PF00877">
    <property type="entry name" value="NLPC_P60"/>
    <property type="match status" value="1"/>
</dbReference>
<keyword evidence="4" id="KW-0788">Thiol protease</keyword>
<organism evidence="7">
    <name type="scientific">Nakamurella sp. A5-74</name>
    <dbReference type="NCBI Taxonomy" id="3158264"/>
    <lineage>
        <taxon>Bacteria</taxon>
        <taxon>Bacillati</taxon>
        <taxon>Actinomycetota</taxon>
        <taxon>Actinomycetes</taxon>
        <taxon>Nakamurellales</taxon>
        <taxon>Nakamurellaceae</taxon>
        <taxon>Nakamurella</taxon>
    </lineage>
</organism>
<dbReference type="RefSeq" id="WP_353650925.1">
    <property type="nucleotide sequence ID" value="NZ_CP159218.1"/>
</dbReference>
<evidence type="ECO:0000256" key="2">
    <source>
        <dbReference type="ARBA" id="ARBA00022670"/>
    </source>
</evidence>
<dbReference type="PANTHER" id="PTHR47053:SF1">
    <property type="entry name" value="MUREIN DD-ENDOPEPTIDASE MEPH-RELATED"/>
    <property type="match status" value="1"/>
</dbReference>
<dbReference type="SUPFAM" id="SSF49478">
    <property type="entry name" value="Cna protein B-type domain"/>
    <property type="match status" value="1"/>
</dbReference>
<dbReference type="InterPro" id="IPR000064">
    <property type="entry name" value="NLP_P60_dom"/>
</dbReference>
<reference evidence="7" key="1">
    <citation type="submission" date="2024-05" db="EMBL/GenBank/DDBJ databases">
        <authorList>
            <person name="Cai S.Y."/>
            <person name="Jin L.M."/>
            <person name="Li H.R."/>
        </authorList>
    </citation>
    <scope>NUCLEOTIDE SEQUENCE</scope>
    <source>
        <strain evidence="7">A5-74</strain>
    </source>
</reference>
<gene>
    <name evidence="7" type="ORF">ABLG96_08545</name>
</gene>
<evidence type="ECO:0000259" key="6">
    <source>
        <dbReference type="PROSITE" id="PS51935"/>
    </source>
</evidence>
<evidence type="ECO:0000256" key="1">
    <source>
        <dbReference type="ARBA" id="ARBA00007074"/>
    </source>
</evidence>
<dbReference type="EMBL" id="CP159218">
    <property type="protein sequence ID" value="XCG65320.1"/>
    <property type="molecule type" value="Genomic_DNA"/>
</dbReference>
<proteinExistence type="inferred from homology"/>
<evidence type="ECO:0000256" key="3">
    <source>
        <dbReference type="ARBA" id="ARBA00022801"/>
    </source>
</evidence>
<dbReference type="PROSITE" id="PS51935">
    <property type="entry name" value="NLPC_P60"/>
    <property type="match status" value="1"/>
</dbReference>
<feature type="domain" description="NlpC/P60" evidence="6">
    <location>
        <begin position="72"/>
        <end position="212"/>
    </location>
</feature>
<sequence>MGSAFLVVLLGLSVPGTAAAAPTVPAGPAAPGPGIPGNARVLDDAPVDGDASLRTRLLTGGARTAALNPTVVYTPLAAVATKAIWGTTQYVSYLWGGGHGGTPPTSPDRTDCSGFTRWAYWTTLGYDISGDSSEGMRTSGQFTRTTTPQPGDVVFFGNGGQPPSYHIAIYIGRDAQGNRMIAENSSSKVEAHVSSLETPYRLQNTLGFYHLTAVKFVSPLTPTRINGASFPAAAAAGQRTTIGGLLWSAKDQKPIPGAEVLLNEQQANGSWKTLQRSTTAATGRYAFTLLGTGVLRRLQVHYTGNKYPFQSMRSAVFYQRGTS</sequence>
<keyword evidence="2" id="KW-0645">Protease</keyword>
<evidence type="ECO:0000256" key="5">
    <source>
        <dbReference type="SAM" id="SignalP"/>
    </source>
</evidence>
<dbReference type="InterPro" id="IPR051202">
    <property type="entry name" value="Peptidase_C40"/>
</dbReference>
<dbReference type="GO" id="GO:0006508">
    <property type="term" value="P:proteolysis"/>
    <property type="evidence" value="ECO:0007669"/>
    <property type="project" value="UniProtKB-KW"/>
</dbReference>
<dbReference type="GO" id="GO:0008234">
    <property type="term" value="F:cysteine-type peptidase activity"/>
    <property type="evidence" value="ECO:0007669"/>
    <property type="project" value="UniProtKB-KW"/>
</dbReference>
<feature type="signal peptide" evidence="5">
    <location>
        <begin position="1"/>
        <end position="20"/>
    </location>
</feature>
<dbReference type="InterPro" id="IPR038765">
    <property type="entry name" value="Papain-like_cys_pep_sf"/>
</dbReference>
<protein>
    <submittedName>
        <fullName evidence="7">NlpC/P60 family protein</fullName>
    </submittedName>
</protein>
<dbReference type="Gene3D" id="3.90.1720.10">
    <property type="entry name" value="endopeptidase domain like (from Nostoc punctiforme)"/>
    <property type="match status" value="1"/>
</dbReference>
<dbReference type="AlphaFoldDB" id="A0AAU8DV44"/>
<evidence type="ECO:0000313" key="7">
    <source>
        <dbReference type="EMBL" id="XCG65320.1"/>
    </source>
</evidence>
<comment type="similarity">
    <text evidence="1">Belongs to the peptidase C40 family.</text>
</comment>
<keyword evidence="3" id="KW-0378">Hydrolase</keyword>